<dbReference type="InterPro" id="IPR003959">
    <property type="entry name" value="ATPase_AAA_core"/>
</dbReference>
<accession>H5TMK9</accession>
<dbReference type="GO" id="GO:0016887">
    <property type="term" value="F:ATP hydrolysis activity"/>
    <property type="evidence" value="ECO:0007669"/>
    <property type="project" value="InterPro"/>
</dbReference>
<dbReference type="Pfam" id="PF07724">
    <property type="entry name" value="AAA_2"/>
    <property type="match status" value="1"/>
</dbReference>
<dbReference type="Gene3D" id="3.40.50.300">
    <property type="entry name" value="P-loop containing nucleotide triphosphate hydrolases"/>
    <property type="match status" value="1"/>
</dbReference>
<dbReference type="GO" id="GO:0034605">
    <property type="term" value="P:cellular response to heat"/>
    <property type="evidence" value="ECO:0007669"/>
    <property type="project" value="TreeGrafter"/>
</dbReference>
<dbReference type="Pfam" id="PF10431">
    <property type="entry name" value="ClpB_D2-small"/>
    <property type="match status" value="1"/>
</dbReference>
<proteinExistence type="predicted"/>
<evidence type="ECO:0000256" key="3">
    <source>
        <dbReference type="ARBA" id="ARBA00023186"/>
    </source>
</evidence>
<keyword evidence="1" id="KW-0547">Nucleotide-binding</keyword>
<evidence type="ECO:0000313" key="6">
    <source>
        <dbReference type="EMBL" id="GAB34717.1"/>
    </source>
</evidence>
<dbReference type="PANTHER" id="PTHR11638:SF18">
    <property type="entry name" value="HEAT SHOCK PROTEIN 104"/>
    <property type="match status" value="1"/>
</dbReference>
<dbReference type="InterPro" id="IPR019489">
    <property type="entry name" value="Clp_ATPase_C"/>
</dbReference>
<evidence type="ECO:0000256" key="2">
    <source>
        <dbReference type="ARBA" id="ARBA00022840"/>
    </source>
</evidence>
<sequence>MEGTRKGRTVSGYLSQKVDDLNSGHLTAGRARSFRMGRASSPEQLSAALRGSIIGQDHAIDSVVRGLTIAAAGIRDPHRPIASLLFVGPTGVGKTELARRLAAEIAGDPDKLCRIDMNTLAQEHYAASLSGAPPGYAGAKEQFTLFDRELVEGNLSRPGIVLFDEVEKAHTTVLRSLLQILDSGTLRLTAGTSMIDFRNAIVLLTSNLGSAELAANSRVRMRAPLRRLLPRRLGGSPTAESDDDIVDRAVEEFFDPELYNRFDEVVRFAPLDERNAGLIVDLELARLTENLHARGIRWEYDDSVRAHLITAGFDRVYGARNLKRVIRLELHSSIADIIVRHDPGAGPLVLHTSAGGNGLTTNGQATNGQAT</sequence>
<feature type="domain" description="AAA+ ATPase" evidence="4">
    <location>
        <begin position="80"/>
        <end position="229"/>
    </location>
</feature>
<reference evidence="6" key="1">
    <citation type="submission" date="2012-02" db="EMBL/GenBank/DDBJ databases">
        <title>Whole genome shotgun sequence of Gordonia otitidis NBRC 100426.</title>
        <authorList>
            <person name="Yoshida I."/>
            <person name="Hosoyama A."/>
            <person name="Tsuchikane K."/>
            <person name="Katsumata H."/>
            <person name="Yamazaki S."/>
            <person name="Fujita N."/>
        </authorList>
    </citation>
    <scope>NUCLEOTIDE SEQUENCE [LARGE SCALE GENOMIC DNA]</scope>
    <source>
        <strain evidence="6">NBRC 100426</strain>
    </source>
</reference>
<dbReference type="GO" id="GO:0005524">
    <property type="term" value="F:ATP binding"/>
    <property type="evidence" value="ECO:0007669"/>
    <property type="project" value="UniProtKB-KW"/>
</dbReference>
<dbReference type="InterPro" id="IPR027417">
    <property type="entry name" value="P-loop_NTPase"/>
</dbReference>
<feature type="domain" description="Clp ATPase C-terminal" evidence="5">
    <location>
        <begin position="271"/>
        <end position="361"/>
    </location>
</feature>
<evidence type="ECO:0000259" key="5">
    <source>
        <dbReference type="SMART" id="SM01086"/>
    </source>
</evidence>
<evidence type="ECO:0000259" key="4">
    <source>
        <dbReference type="SMART" id="SM00382"/>
    </source>
</evidence>
<dbReference type="CDD" id="cd19499">
    <property type="entry name" value="RecA-like_ClpB_Hsp104-like"/>
    <property type="match status" value="1"/>
</dbReference>
<dbReference type="SUPFAM" id="SSF52540">
    <property type="entry name" value="P-loop containing nucleoside triphosphate hydrolases"/>
    <property type="match status" value="1"/>
</dbReference>
<protein>
    <submittedName>
        <fullName evidence="6">ATPase</fullName>
    </submittedName>
</protein>
<dbReference type="PRINTS" id="PR00300">
    <property type="entry name" value="CLPPROTEASEA"/>
</dbReference>
<dbReference type="Proteomes" id="UP000005038">
    <property type="component" value="Unassembled WGS sequence"/>
</dbReference>
<evidence type="ECO:0000256" key="1">
    <source>
        <dbReference type="ARBA" id="ARBA00022741"/>
    </source>
</evidence>
<dbReference type="PANTHER" id="PTHR11638">
    <property type="entry name" value="ATP-DEPENDENT CLP PROTEASE"/>
    <property type="match status" value="1"/>
</dbReference>
<evidence type="ECO:0000313" key="7">
    <source>
        <dbReference type="Proteomes" id="UP000005038"/>
    </source>
</evidence>
<organism evidence="6 7">
    <name type="scientific">Gordonia otitidis (strain DSM 44809 / CCUG 52243 / JCM 12355 / NBRC 100426 / IFM 10032)</name>
    <dbReference type="NCBI Taxonomy" id="1108044"/>
    <lineage>
        <taxon>Bacteria</taxon>
        <taxon>Bacillati</taxon>
        <taxon>Actinomycetota</taxon>
        <taxon>Actinomycetes</taxon>
        <taxon>Mycobacteriales</taxon>
        <taxon>Gordoniaceae</taxon>
        <taxon>Gordonia</taxon>
    </lineage>
</organism>
<comment type="caution">
    <text evidence="6">The sequence shown here is derived from an EMBL/GenBank/DDBJ whole genome shotgun (WGS) entry which is preliminary data.</text>
</comment>
<dbReference type="Gene3D" id="1.10.8.60">
    <property type="match status" value="1"/>
</dbReference>
<dbReference type="EMBL" id="BAFB01000120">
    <property type="protein sequence ID" value="GAB34717.1"/>
    <property type="molecule type" value="Genomic_DNA"/>
</dbReference>
<keyword evidence="3" id="KW-0143">Chaperone</keyword>
<dbReference type="GO" id="GO:0005737">
    <property type="term" value="C:cytoplasm"/>
    <property type="evidence" value="ECO:0007669"/>
    <property type="project" value="TreeGrafter"/>
</dbReference>
<name>H5TMK9_GORO1</name>
<dbReference type="AlphaFoldDB" id="H5TMK9"/>
<keyword evidence="2" id="KW-0067">ATP-binding</keyword>
<dbReference type="SMART" id="SM00382">
    <property type="entry name" value="AAA"/>
    <property type="match status" value="1"/>
</dbReference>
<dbReference type="STRING" id="1108044.GOOTI_120_00150"/>
<dbReference type="InterPro" id="IPR050130">
    <property type="entry name" value="ClpA_ClpB"/>
</dbReference>
<gene>
    <name evidence="6" type="ORF">GOOTI_120_00150</name>
</gene>
<dbReference type="InterPro" id="IPR003593">
    <property type="entry name" value="AAA+_ATPase"/>
</dbReference>
<keyword evidence="7" id="KW-1185">Reference proteome</keyword>
<dbReference type="SMART" id="SM01086">
    <property type="entry name" value="ClpB_D2-small"/>
    <property type="match status" value="1"/>
</dbReference>
<dbReference type="InterPro" id="IPR001270">
    <property type="entry name" value="ClpA/B"/>
</dbReference>